<evidence type="ECO:0000256" key="8">
    <source>
        <dbReference type="RuleBase" id="RU003448"/>
    </source>
</evidence>
<comment type="caution">
    <text evidence="10">The sequence shown here is derived from an EMBL/GenBank/DDBJ whole genome shotgun (WGS) entry which is preliminary data.</text>
</comment>
<dbReference type="Proteomes" id="UP001166286">
    <property type="component" value="Unassembled WGS sequence"/>
</dbReference>
<keyword evidence="6" id="KW-0067">ATP-binding</keyword>
<organism evidence="10 11">
    <name type="scientific">Cladonia borealis</name>
    <dbReference type="NCBI Taxonomy" id="184061"/>
    <lineage>
        <taxon>Eukaryota</taxon>
        <taxon>Fungi</taxon>
        <taxon>Dikarya</taxon>
        <taxon>Ascomycota</taxon>
        <taxon>Pezizomycotina</taxon>
        <taxon>Lecanoromycetes</taxon>
        <taxon>OSLEUM clade</taxon>
        <taxon>Lecanoromycetidae</taxon>
        <taxon>Lecanorales</taxon>
        <taxon>Lecanorineae</taxon>
        <taxon>Cladoniaceae</taxon>
        <taxon>Cladonia</taxon>
    </lineage>
</organism>
<dbReference type="PANTHER" id="PTHR21499">
    <property type="entry name" value="ASPARTATE KINASE"/>
    <property type="match status" value="1"/>
</dbReference>
<protein>
    <recommendedName>
        <fullName evidence="8">Aspartokinase</fullName>
        <ecNumber evidence="8">2.7.2.4</ecNumber>
    </recommendedName>
</protein>
<dbReference type="SUPFAM" id="SSF53633">
    <property type="entry name" value="Carbamate kinase-like"/>
    <property type="match status" value="1"/>
</dbReference>
<dbReference type="EC" id="2.7.2.4" evidence="8"/>
<dbReference type="GO" id="GO:0009090">
    <property type="term" value="P:homoserine biosynthetic process"/>
    <property type="evidence" value="ECO:0007669"/>
    <property type="project" value="TreeGrafter"/>
</dbReference>
<keyword evidence="5 8" id="KW-0418">Kinase</keyword>
<dbReference type="Pfam" id="PF22468">
    <property type="entry name" value="ACT_9"/>
    <property type="match status" value="1"/>
</dbReference>
<dbReference type="GO" id="GO:0009088">
    <property type="term" value="P:threonine biosynthetic process"/>
    <property type="evidence" value="ECO:0007669"/>
    <property type="project" value="UniProtKB-ARBA"/>
</dbReference>
<dbReference type="PROSITE" id="PS51671">
    <property type="entry name" value="ACT"/>
    <property type="match status" value="1"/>
</dbReference>
<dbReference type="FunFam" id="3.30.2130.10:FF:000001">
    <property type="entry name" value="Bifunctional aspartokinase/homoserine dehydrogenase"/>
    <property type="match status" value="1"/>
</dbReference>
<dbReference type="FunFam" id="3.40.1160.10:FF:000023">
    <property type="entry name" value="Probable aspartokinase"/>
    <property type="match status" value="1"/>
</dbReference>
<dbReference type="GO" id="GO:0005829">
    <property type="term" value="C:cytosol"/>
    <property type="evidence" value="ECO:0007669"/>
    <property type="project" value="TreeGrafter"/>
</dbReference>
<evidence type="ECO:0000313" key="11">
    <source>
        <dbReference type="Proteomes" id="UP001166286"/>
    </source>
</evidence>
<keyword evidence="3 8" id="KW-0808">Transferase</keyword>
<evidence type="ECO:0000256" key="3">
    <source>
        <dbReference type="ARBA" id="ARBA00022679"/>
    </source>
</evidence>
<keyword evidence="11" id="KW-1185">Reference proteome</keyword>
<gene>
    <name evidence="10" type="ORF">JMJ35_004275</name>
</gene>
<dbReference type="InterPro" id="IPR054352">
    <property type="entry name" value="ACT_Aspartokinase"/>
</dbReference>
<dbReference type="PROSITE" id="PS00324">
    <property type="entry name" value="ASPARTOKINASE"/>
    <property type="match status" value="1"/>
</dbReference>
<evidence type="ECO:0000256" key="5">
    <source>
        <dbReference type="ARBA" id="ARBA00022777"/>
    </source>
</evidence>
<dbReference type="Gene3D" id="3.40.1160.10">
    <property type="entry name" value="Acetylglutamate kinase-like"/>
    <property type="match status" value="1"/>
</dbReference>
<dbReference type="AlphaFoldDB" id="A0AA39R439"/>
<dbReference type="InterPro" id="IPR001048">
    <property type="entry name" value="Asp/Glu/Uridylate_kinase"/>
</dbReference>
<dbReference type="EMBL" id="JAFEKC020000008">
    <property type="protein sequence ID" value="KAK0513289.1"/>
    <property type="molecule type" value="Genomic_DNA"/>
</dbReference>
<dbReference type="Pfam" id="PF00696">
    <property type="entry name" value="AA_kinase"/>
    <property type="match status" value="1"/>
</dbReference>
<dbReference type="InterPro" id="IPR001341">
    <property type="entry name" value="Asp_kinase"/>
</dbReference>
<comment type="catalytic activity">
    <reaction evidence="7 8">
        <text>L-aspartate + ATP = 4-phospho-L-aspartate + ADP</text>
        <dbReference type="Rhea" id="RHEA:23776"/>
        <dbReference type="ChEBI" id="CHEBI:29991"/>
        <dbReference type="ChEBI" id="CHEBI:30616"/>
        <dbReference type="ChEBI" id="CHEBI:57535"/>
        <dbReference type="ChEBI" id="CHEBI:456216"/>
        <dbReference type="EC" id="2.7.2.4"/>
    </reaction>
</comment>
<keyword evidence="4" id="KW-0547">Nucleotide-binding</keyword>
<dbReference type="NCBIfam" id="TIGR00657">
    <property type="entry name" value="asp_kinases"/>
    <property type="match status" value="1"/>
</dbReference>
<dbReference type="InterPro" id="IPR036393">
    <property type="entry name" value="AceGlu_kinase-like_sf"/>
</dbReference>
<dbReference type="GO" id="GO:0005524">
    <property type="term" value="F:ATP binding"/>
    <property type="evidence" value="ECO:0007669"/>
    <property type="project" value="UniProtKB-KW"/>
</dbReference>
<dbReference type="InterPro" id="IPR005260">
    <property type="entry name" value="Asp_kin_monofn"/>
</dbReference>
<reference evidence="10" key="1">
    <citation type="submission" date="2023-03" db="EMBL/GenBank/DDBJ databases">
        <title>Complete genome of Cladonia borealis.</title>
        <authorList>
            <person name="Park H."/>
        </authorList>
    </citation>
    <scope>NUCLEOTIDE SEQUENCE</scope>
    <source>
        <strain evidence="10">ANT050790</strain>
    </source>
</reference>
<evidence type="ECO:0000256" key="6">
    <source>
        <dbReference type="ARBA" id="ARBA00022840"/>
    </source>
</evidence>
<sequence>MTIHSLVNGVAEHTNLNDEPGKLQKPRVVLKFGGTSIGKFVPEIANICLSSLSENNIAVVCSARSGQSKTEGTTNRLLKASREAVKPDSTKWHPTISQILREHLAAIQLRSPELAQKLERDITTECENLTAYLTALPKTGVVAPESEDKILSVGEKLSAQFVAMFLKDRGVDSEYVDLSDVINFKVAHGLNQPFYHELAQVIGRRIQLCGDRVPIITGFFGPVPGGLLSTCGRGYSDLCAALAAVGLGAKELQVWKEVSGVYTADPRKVPTARLLSSIHPNEANELTYYGSEVIHHFTIEQCIPKIPIRIKNVLEPEGAGTIIFLDNQRQLDPYINQRPKRPTAVTVKQQITVVNVHSYRKVESPEFLAEICRILARWSLAVNLFELNECHVSLAVHSKTPFIQGAEAEDPENLETQHQDLQNAIQELEEYGSVDVVYNMAILSLIGLQLKKSVGIAGKMFTALGNSNINIEMISQGASEINISCVIAEREALRALNVVHTDLFTFLD</sequence>
<dbReference type="GO" id="GO:0004072">
    <property type="term" value="F:aspartate kinase activity"/>
    <property type="evidence" value="ECO:0007669"/>
    <property type="project" value="UniProtKB-EC"/>
</dbReference>
<dbReference type="SUPFAM" id="SSF55021">
    <property type="entry name" value="ACT-like"/>
    <property type="match status" value="2"/>
</dbReference>
<comment type="similarity">
    <text evidence="2 8">Belongs to the aspartokinase family.</text>
</comment>
<evidence type="ECO:0000256" key="1">
    <source>
        <dbReference type="ARBA" id="ARBA00004685"/>
    </source>
</evidence>
<evidence type="ECO:0000313" key="10">
    <source>
        <dbReference type="EMBL" id="KAK0513289.1"/>
    </source>
</evidence>
<dbReference type="Gene3D" id="3.30.2130.10">
    <property type="entry name" value="VC0802-like"/>
    <property type="match status" value="1"/>
</dbReference>
<dbReference type="GO" id="GO:0071266">
    <property type="term" value="P:'de novo' L-methionine biosynthetic process"/>
    <property type="evidence" value="ECO:0007669"/>
    <property type="project" value="UniProtKB-ARBA"/>
</dbReference>
<dbReference type="GO" id="GO:0009089">
    <property type="term" value="P:lysine biosynthetic process via diaminopimelate"/>
    <property type="evidence" value="ECO:0007669"/>
    <property type="project" value="InterPro"/>
</dbReference>
<evidence type="ECO:0000259" key="9">
    <source>
        <dbReference type="PROSITE" id="PS51671"/>
    </source>
</evidence>
<evidence type="ECO:0000256" key="4">
    <source>
        <dbReference type="ARBA" id="ARBA00022741"/>
    </source>
</evidence>
<accession>A0AA39R439</accession>
<evidence type="ECO:0000256" key="2">
    <source>
        <dbReference type="ARBA" id="ARBA00010122"/>
    </source>
</evidence>
<dbReference type="InterPro" id="IPR002912">
    <property type="entry name" value="ACT_dom"/>
</dbReference>
<evidence type="ECO:0000256" key="7">
    <source>
        <dbReference type="ARBA" id="ARBA00047872"/>
    </source>
</evidence>
<dbReference type="PIRSF" id="PIRSF000726">
    <property type="entry name" value="Asp_kin"/>
    <property type="match status" value="1"/>
</dbReference>
<name>A0AA39R439_9LECA</name>
<comment type="pathway">
    <text evidence="1">Mycotoxin biosynthesis.</text>
</comment>
<feature type="domain" description="ACT" evidence="9">
    <location>
        <begin position="445"/>
        <end position="508"/>
    </location>
</feature>
<dbReference type="InterPro" id="IPR018042">
    <property type="entry name" value="Aspartate_kinase_CS"/>
</dbReference>
<dbReference type="InterPro" id="IPR045865">
    <property type="entry name" value="ACT-like_dom_sf"/>
</dbReference>
<proteinExistence type="inferred from homology"/>
<dbReference type="PANTHER" id="PTHR21499:SF59">
    <property type="entry name" value="ASPARTOKINASE"/>
    <property type="match status" value="1"/>
</dbReference>